<reference evidence="1" key="1">
    <citation type="submission" date="2020-06" db="EMBL/GenBank/DDBJ databases">
        <authorList>
            <person name="Li T."/>
            <person name="Hu X."/>
            <person name="Zhang T."/>
            <person name="Song X."/>
            <person name="Zhang H."/>
            <person name="Dai N."/>
            <person name="Sheng W."/>
            <person name="Hou X."/>
            <person name="Wei L."/>
        </authorList>
    </citation>
    <scope>NUCLEOTIDE SEQUENCE</scope>
    <source>
        <strain evidence="1">KEN8</strain>
        <tissue evidence="1">Leaf</tissue>
    </source>
</reference>
<dbReference type="AlphaFoldDB" id="A0AAW2K7C9"/>
<evidence type="ECO:0000313" key="1">
    <source>
        <dbReference type="EMBL" id="KAL0302789.1"/>
    </source>
</evidence>
<name>A0AAW2K7C9_9LAMI</name>
<dbReference type="EMBL" id="JACGWM010000502">
    <property type="protein sequence ID" value="KAL0302789.1"/>
    <property type="molecule type" value="Genomic_DNA"/>
</dbReference>
<protein>
    <submittedName>
        <fullName evidence="1">Uncharacterized protein</fullName>
    </submittedName>
</protein>
<reference evidence="1" key="2">
    <citation type="journal article" date="2024" name="Plant">
        <title>Genomic evolution and insights into agronomic trait innovations of Sesamum species.</title>
        <authorList>
            <person name="Miao H."/>
            <person name="Wang L."/>
            <person name="Qu L."/>
            <person name="Liu H."/>
            <person name="Sun Y."/>
            <person name="Le M."/>
            <person name="Wang Q."/>
            <person name="Wei S."/>
            <person name="Zheng Y."/>
            <person name="Lin W."/>
            <person name="Duan Y."/>
            <person name="Cao H."/>
            <person name="Xiong S."/>
            <person name="Wang X."/>
            <person name="Wei L."/>
            <person name="Li C."/>
            <person name="Ma Q."/>
            <person name="Ju M."/>
            <person name="Zhao R."/>
            <person name="Li G."/>
            <person name="Mu C."/>
            <person name="Tian Q."/>
            <person name="Mei H."/>
            <person name="Zhang T."/>
            <person name="Gao T."/>
            <person name="Zhang H."/>
        </authorList>
    </citation>
    <scope>NUCLEOTIDE SEQUENCE</scope>
    <source>
        <strain evidence="1">KEN8</strain>
    </source>
</reference>
<comment type="caution">
    <text evidence="1">The sequence shown here is derived from an EMBL/GenBank/DDBJ whole genome shotgun (WGS) entry which is preliminary data.</text>
</comment>
<sequence length="143" mass="16679">MGYIYEDMERVKKAIAASFFNIDEKYKDVFVLIDAIWNIQLHRPLHAVGYYLNPKFYYANPNVEQDEKVMEGLYACILRVVPTTEFQTKILNELTKYKKVGLFVMLFAIRHRIAKAPGRLTLDSDEENATVFDDDDFIWGDVA</sequence>
<proteinExistence type="predicted"/>
<gene>
    <name evidence="1" type="ORF">Scaly_3021500</name>
</gene>
<organism evidence="1">
    <name type="scientific">Sesamum calycinum</name>
    <dbReference type="NCBI Taxonomy" id="2727403"/>
    <lineage>
        <taxon>Eukaryota</taxon>
        <taxon>Viridiplantae</taxon>
        <taxon>Streptophyta</taxon>
        <taxon>Embryophyta</taxon>
        <taxon>Tracheophyta</taxon>
        <taxon>Spermatophyta</taxon>
        <taxon>Magnoliopsida</taxon>
        <taxon>eudicotyledons</taxon>
        <taxon>Gunneridae</taxon>
        <taxon>Pentapetalae</taxon>
        <taxon>asterids</taxon>
        <taxon>lamiids</taxon>
        <taxon>Lamiales</taxon>
        <taxon>Pedaliaceae</taxon>
        <taxon>Sesamum</taxon>
    </lineage>
</organism>
<accession>A0AAW2K7C9</accession>